<protein>
    <recommendedName>
        <fullName evidence="4">Ig-like domain-containing protein</fullName>
    </recommendedName>
</protein>
<keyword evidence="3" id="KW-1185">Reference proteome</keyword>
<evidence type="ECO:0000313" key="2">
    <source>
        <dbReference type="EMBL" id="GFO03218.1"/>
    </source>
</evidence>
<organism evidence="2 3">
    <name type="scientific">Plakobranchus ocellatus</name>
    <dbReference type="NCBI Taxonomy" id="259542"/>
    <lineage>
        <taxon>Eukaryota</taxon>
        <taxon>Metazoa</taxon>
        <taxon>Spiralia</taxon>
        <taxon>Lophotrochozoa</taxon>
        <taxon>Mollusca</taxon>
        <taxon>Gastropoda</taxon>
        <taxon>Heterobranchia</taxon>
        <taxon>Euthyneura</taxon>
        <taxon>Panpulmonata</taxon>
        <taxon>Sacoglossa</taxon>
        <taxon>Placobranchoidea</taxon>
        <taxon>Plakobranchidae</taxon>
        <taxon>Plakobranchus</taxon>
    </lineage>
</organism>
<evidence type="ECO:0008006" key="4">
    <source>
        <dbReference type="Google" id="ProtNLM"/>
    </source>
</evidence>
<accession>A0AAV4A7L4</accession>
<feature type="signal peptide" evidence="1">
    <location>
        <begin position="1"/>
        <end position="24"/>
    </location>
</feature>
<dbReference type="EMBL" id="BLXT01003724">
    <property type="protein sequence ID" value="GFO03218.1"/>
    <property type="molecule type" value="Genomic_DNA"/>
</dbReference>
<feature type="chain" id="PRO_5043495280" description="Ig-like domain-containing protein" evidence="1">
    <location>
        <begin position="25"/>
        <end position="511"/>
    </location>
</feature>
<sequence>MDIKPSGKCSKLFLLSVILTFVWAIQYSESHPSSLLKTNKRDEDSTSANGFITLKNVERSPSTDGNNFTLRYTKHVDSINMHFHDNVNPPREPDSLVEEPNGDWVATFIVPRNPDSAVPLSVLISDADFNNMILLVMTGYGSGPYTQTIPELPEIHTNPDTEAVYDPHEDVFVSAFVPRNSEGEVIHDLRKIFTAVDLNTNEFSLDLESSSLFTLGTPEEISDRIQANLSIHTSTHPVSGYLQLVTDVLNTGGSLAIYIQVSKIITVKPSNQAGDFPDGFLTLVNINERQVSSTGNELRLCKVGEECLIDCYFMGQAISATGVKKVLPNGGLEDVLSAHVQIVTTSTSRGVYWTFQAEEDSGNSEGITTFRCSASDEAHGSEVSKLVDVLAFTEASIDEANSAIQIESDLNDPSRKRVTLTCAVKGRPLPEVTFSWHAFHIYSETPGQVDTTDENEAVATKVVTMDSSALDQAYRDFMAGCTLAPSCAIRRDLSVTYQEYTFGFPNPGGCK</sequence>
<comment type="caution">
    <text evidence="2">The sequence shown here is derived from an EMBL/GenBank/DDBJ whole genome shotgun (WGS) entry which is preliminary data.</text>
</comment>
<reference evidence="2 3" key="1">
    <citation type="journal article" date="2021" name="Elife">
        <title>Chloroplast acquisition without the gene transfer in kleptoplastic sea slugs, Plakobranchus ocellatus.</title>
        <authorList>
            <person name="Maeda T."/>
            <person name="Takahashi S."/>
            <person name="Yoshida T."/>
            <person name="Shimamura S."/>
            <person name="Takaki Y."/>
            <person name="Nagai Y."/>
            <person name="Toyoda A."/>
            <person name="Suzuki Y."/>
            <person name="Arimoto A."/>
            <person name="Ishii H."/>
            <person name="Satoh N."/>
            <person name="Nishiyama T."/>
            <person name="Hasebe M."/>
            <person name="Maruyama T."/>
            <person name="Minagawa J."/>
            <person name="Obokata J."/>
            <person name="Shigenobu S."/>
        </authorList>
    </citation>
    <scope>NUCLEOTIDE SEQUENCE [LARGE SCALE GENOMIC DNA]</scope>
</reference>
<dbReference type="Proteomes" id="UP000735302">
    <property type="component" value="Unassembled WGS sequence"/>
</dbReference>
<proteinExistence type="predicted"/>
<gene>
    <name evidence="2" type="ORF">PoB_002972300</name>
</gene>
<evidence type="ECO:0000256" key="1">
    <source>
        <dbReference type="SAM" id="SignalP"/>
    </source>
</evidence>
<dbReference type="AlphaFoldDB" id="A0AAV4A7L4"/>
<evidence type="ECO:0000313" key="3">
    <source>
        <dbReference type="Proteomes" id="UP000735302"/>
    </source>
</evidence>
<name>A0AAV4A7L4_9GAST</name>
<keyword evidence="1" id="KW-0732">Signal</keyword>